<keyword evidence="9 10" id="KW-0998">Cell outer membrane</keyword>
<comment type="similarity">
    <text evidence="2 10">Belongs to the fimbrial export usher family.</text>
</comment>
<evidence type="ECO:0000259" key="12">
    <source>
        <dbReference type="Pfam" id="PF13954"/>
    </source>
</evidence>
<evidence type="ECO:0000256" key="9">
    <source>
        <dbReference type="ARBA" id="ARBA00023237"/>
    </source>
</evidence>
<keyword evidence="4" id="KW-1134">Transmembrane beta strand</keyword>
<evidence type="ECO:0000313" key="13">
    <source>
        <dbReference type="EMBL" id="NVP00136.1"/>
    </source>
</evidence>
<feature type="chain" id="PRO_5032504017" evidence="11">
    <location>
        <begin position="24"/>
        <end position="786"/>
    </location>
</feature>
<name>A0A850QNB2_PHODD</name>
<dbReference type="NCBIfam" id="NF011760">
    <property type="entry name" value="PRK15213.1"/>
    <property type="match status" value="1"/>
</dbReference>
<dbReference type="Pfam" id="PF13954">
    <property type="entry name" value="PapC_N"/>
    <property type="match status" value="1"/>
</dbReference>
<keyword evidence="6 10" id="KW-0812">Transmembrane</keyword>
<dbReference type="SUPFAM" id="SSF141729">
    <property type="entry name" value="FimD N-terminal domain-like"/>
    <property type="match status" value="1"/>
</dbReference>
<evidence type="ECO:0000256" key="11">
    <source>
        <dbReference type="SAM" id="SignalP"/>
    </source>
</evidence>
<feature type="domain" description="PapC N-terminal" evidence="12">
    <location>
        <begin position="27"/>
        <end position="163"/>
    </location>
</feature>
<dbReference type="Gene3D" id="2.60.40.2610">
    <property type="entry name" value="Outer membrane usher protein FimD, plug domain"/>
    <property type="match status" value="1"/>
</dbReference>
<dbReference type="InterPro" id="IPR018030">
    <property type="entry name" value="Fimbrial_membr_usher_CS"/>
</dbReference>
<dbReference type="Gene3D" id="2.60.40.3110">
    <property type="match status" value="1"/>
</dbReference>
<accession>A0A850QNB2</accession>
<evidence type="ECO:0000256" key="8">
    <source>
        <dbReference type="ARBA" id="ARBA00023136"/>
    </source>
</evidence>
<dbReference type="GO" id="GO:0009279">
    <property type="term" value="C:cell outer membrane"/>
    <property type="evidence" value="ECO:0007669"/>
    <property type="project" value="UniProtKB-SubCell"/>
</dbReference>
<evidence type="ECO:0000256" key="3">
    <source>
        <dbReference type="ARBA" id="ARBA00022448"/>
    </source>
</evidence>
<dbReference type="Proteomes" id="UP000533429">
    <property type="component" value="Unassembled WGS sequence"/>
</dbReference>
<dbReference type="EMBL" id="JABXOR010000499">
    <property type="protein sequence ID" value="NVP00136.1"/>
    <property type="molecule type" value="Genomic_DNA"/>
</dbReference>
<evidence type="ECO:0000256" key="6">
    <source>
        <dbReference type="ARBA" id="ARBA00022692"/>
    </source>
</evidence>
<keyword evidence="7 11" id="KW-0732">Signal</keyword>
<keyword evidence="3 10" id="KW-0813">Transport</keyword>
<proteinExistence type="inferred from homology"/>
<evidence type="ECO:0000256" key="10">
    <source>
        <dbReference type="RuleBase" id="RU003884"/>
    </source>
</evidence>
<protein>
    <submittedName>
        <fullName evidence="13">PefC/AfrB family outer membrane usher protein</fullName>
    </submittedName>
</protein>
<evidence type="ECO:0000256" key="2">
    <source>
        <dbReference type="ARBA" id="ARBA00008064"/>
    </source>
</evidence>
<dbReference type="InterPro" id="IPR037224">
    <property type="entry name" value="PapC_N_sf"/>
</dbReference>
<comment type="subcellular location">
    <subcellularLocation>
        <location evidence="1 10">Cell outer membrane</location>
        <topology evidence="1 10">Multi-pass membrane protein</topology>
    </subcellularLocation>
</comment>
<dbReference type="Pfam" id="PF00577">
    <property type="entry name" value="Usher"/>
    <property type="match status" value="1"/>
</dbReference>
<dbReference type="InterPro" id="IPR000015">
    <property type="entry name" value="Fimb_usher"/>
</dbReference>
<keyword evidence="8 10" id="KW-0472">Membrane</keyword>
<sequence length="786" mass="85546">MKILLLSPLFFFVGLALSTAVVAQELDLSFLQGGSQLDNQAWQQLNSKYAPGQYLVDVSLNNKERGKHVLTVTSEEVEALCLNKAWLDDAGIFINTAFYQSTVDAQKKCYVLTKEPNTQIDFDFTAQSLNFVLPQAGMVKKIKNKNEWDYGTTALRFNYNVNGSVNDANTDIFASSVITANVGRWVINSSFNASQDNTEINVVSATRAIQPLKSDLIIGKTYGGSPLTGGAGMLGFGLSSNSSMLPNDIGYSPVFNGVAKTQARVTLLQNDNVVYSEMVPPGPFNINDVNLLNSGDVTMEITETDGTQTEQLFPLTIVSNMLNPGEVEYSINMGVRDDNDAKSKLNGLFSSASIGYGFNAYTLRSSLLAHQRYVSGGGEVTRGLGDFGTLSAQGAYALGKYDNGQFRTGSKLALTYAKTFNKSTSFQLAGTQYTSENYTEFSEFKPWDFVGDEKTKPKMQYNVSLTHRMNGLSSFSFSGWQRTYWGDTNTQLGLNASMTANFEHFNLNVGGTYSQMGNNEAYGISASISIPFSLWNKKFNTYTTMSSDLNGEGSATMGMTSSLTDDVSYSLSTGWSYPDSEQSYSLQSYYQGDRVMGNVAMSQSNGKTTGSASLTGSIIALPEQGDVIFTRNTTDTVAIVNIEDTPGVEFAQSPYPTNNKGNAVIPISSYDVNSITLDGSTLPLNTELLTTNEDVVPTGSAVVYLPFKSIKVKRYLLQIKDKQGKFIKNGMWAETDAGIPLGFIAQNGVLFINSIDKPKEVRLGNCVISGQSLKDTITLQEVTCEK</sequence>
<dbReference type="InterPro" id="IPR042186">
    <property type="entry name" value="FimD_plug_dom"/>
</dbReference>
<organism evidence="13 14">
    <name type="scientific">Photobacterium damselae subsp. damselae</name>
    <name type="common">Listonella damsela</name>
    <dbReference type="NCBI Taxonomy" id="85581"/>
    <lineage>
        <taxon>Bacteria</taxon>
        <taxon>Pseudomonadati</taxon>
        <taxon>Pseudomonadota</taxon>
        <taxon>Gammaproteobacteria</taxon>
        <taxon>Vibrionales</taxon>
        <taxon>Vibrionaceae</taxon>
        <taxon>Photobacterium</taxon>
    </lineage>
</organism>
<dbReference type="PANTHER" id="PTHR30451:SF21">
    <property type="entry name" value="FIMBRIAL USHER DOMAIN-CONTAINING PROTEIN YDET-RELATED"/>
    <property type="match status" value="1"/>
</dbReference>
<dbReference type="InterPro" id="IPR025885">
    <property type="entry name" value="PapC_N"/>
</dbReference>
<dbReference type="Gene3D" id="3.10.20.410">
    <property type="match status" value="1"/>
</dbReference>
<evidence type="ECO:0000256" key="1">
    <source>
        <dbReference type="ARBA" id="ARBA00004571"/>
    </source>
</evidence>
<evidence type="ECO:0000256" key="5">
    <source>
        <dbReference type="ARBA" id="ARBA00022558"/>
    </source>
</evidence>
<gene>
    <name evidence="13" type="primary">pefC</name>
    <name evidence="13" type="ORF">HWA77_07940</name>
</gene>
<reference evidence="13 14" key="1">
    <citation type="submission" date="2020-06" db="EMBL/GenBank/DDBJ databases">
        <title>Photobacterium damselae subsp. damselae comparative genomics.</title>
        <authorList>
            <person name="Osorio C.R."/>
        </authorList>
    </citation>
    <scope>NUCLEOTIDE SEQUENCE [LARGE SCALE GENOMIC DNA]</scope>
    <source>
        <strain evidence="13 14">TW250/03</strain>
    </source>
</reference>
<dbReference type="AlphaFoldDB" id="A0A850QNB2"/>
<keyword evidence="5 10" id="KW-1029">Fimbrium biogenesis</keyword>
<dbReference type="PROSITE" id="PS01151">
    <property type="entry name" value="FIMBRIAL_USHER"/>
    <property type="match status" value="1"/>
</dbReference>
<evidence type="ECO:0000313" key="14">
    <source>
        <dbReference type="Proteomes" id="UP000533429"/>
    </source>
</evidence>
<evidence type="ECO:0000256" key="7">
    <source>
        <dbReference type="ARBA" id="ARBA00022729"/>
    </source>
</evidence>
<dbReference type="GO" id="GO:0009297">
    <property type="term" value="P:pilus assembly"/>
    <property type="evidence" value="ECO:0007669"/>
    <property type="project" value="InterPro"/>
</dbReference>
<evidence type="ECO:0000256" key="4">
    <source>
        <dbReference type="ARBA" id="ARBA00022452"/>
    </source>
</evidence>
<dbReference type="GO" id="GO:0015473">
    <property type="term" value="F:fimbrial usher porin activity"/>
    <property type="evidence" value="ECO:0007669"/>
    <property type="project" value="InterPro"/>
</dbReference>
<comment type="caution">
    <text evidence="13">The sequence shown here is derived from an EMBL/GenBank/DDBJ whole genome shotgun (WGS) entry which is preliminary data.</text>
</comment>
<feature type="signal peptide" evidence="11">
    <location>
        <begin position="1"/>
        <end position="23"/>
    </location>
</feature>
<dbReference type="PANTHER" id="PTHR30451">
    <property type="entry name" value="OUTER MEMBRANE USHER PROTEIN"/>
    <property type="match status" value="1"/>
</dbReference>